<keyword evidence="4" id="KW-1185">Reference proteome</keyword>
<dbReference type="Pfam" id="PF05193">
    <property type="entry name" value="Peptidase_M16_C"/>
    <property type="match status" value="1"/>
</dbReference>
<dbReference type="AlphaFoldDB" id="A0A1U7DIJ4"/>
<dbReference type="GO" id="GO:0046872">
    <property type="term" value="F:metal ion binding"/>
    <property type="evidence" value="ECO:0007669"/>
    <property type="project" value="InterPro"/>
</dbReference>
<accession>A0A2M9DCU9</accession>
<feature type="domain" description="Peptidase M16 N-terminal" evidence="1">
    <location>
        <begin position="43"/>
        <end position="181"/>
    </location>
</feature>
<dbReference type="PANTHER" id="PTHR11851:SF224">
    <property type="entry name" value="PROCESSING PROTEASE"/>
    <property type="match status" value="1"/>
</dbReference>
<dbReference type="RefSeq" id="WP_076979725.1">
    <property type="nucleotide sequence ID" value="NZ_CP019124.1"/>
</dbReference>
<dbReference type="InterPro" id="IPR050361">
    <property type="entry name" value="MPP/UQCRC_Complex"/>
</dbReference>
<feature type="domain" description="Peptidase M16 C-terminal" evidence="2">
    <location>
        <begin position="192"/>
        <end position="365"/>
    </location>
</feature>
<dbReference type="OrthoDB" id="9811314at2"/>
<reference evidence="3 4" key="1">
    <citation type="submission" date="2017-01" db="EMBL/GenBank/DDBJ databases">
        <title>Genomic analysis of Xuhuaishuia manganoxidans DY6-4.</title>
        <authorList>
            <person name="Wang X."/>
        </authorList>
    </citation>
    <scope>NUCLEOTIDE SEQUENCE [LARGE SCALE GENOMIC DNA]</scope>
    <source>
        <strain evidence="3 4">DY6-4</strain>
    </source>
</reference>
<dbReference type="STRING" id="1267768.BV394_08220"/>
<organism evidence="3 4">
    <name type="scientific">Brevirhabdus pacifica</name>
    <dbReference type="NCBI Taxonomy" id="1267768"/>
    <lineage>
        <taxon>Bacteria</taxon>
        <taxon>Pseudomonadati</taxon>
        <taxon>Pseudomonadota</taxon>
        <taxon>Alphaproteobacteria</taxon>
        <taxon>Rhodobacterales</taxon>
        <taxon>Paracoccaceae</taxon>
        <taxon>Brevirhabdus</taxon>
    </lineage>
</organism>
<dbReference type="Pfam" id="PF00675">
    <property type="entry name" value="Peptidase_M16"/>
    <property type="match status" value="1"/>
</dbReference>
<dbReference type="InterPro" id="IPR007863">
    <property type="entry name" value="Peptidase_M16_C"/>
</dbReference>
<proteinExistence type="predicted"/>
<sequence length="441" mass="47190">MIRFAPVRLLLTLWLALSLPAAAAAIEIQEVTSPGGIKAWLVEEHSIPFVAMDIQFQGGTSLDAEGKRGAVNLMTGLLEEGAGEMDARAFAEARETLAASYSFDSGDDSLSVSARFLTENRDEAVELLRQALVDPRFDADAIERVRAQVLSIIASDAKDPNDIASRTFDALAFGEHPYGSSSNGTADSVAALTREDLVAAHEAVMARDRIFIGVAGDITAEELGPLLDRLLGDLPAKGAPMPPRADYLLKPGVTVVSYDTPQSVAIFGHEGLDRHDPDFFAAYVMNHILGGGGFESRLMTEVREKRGLTYGIGSYLVPKDLGALYIGQVASSNARMAEAVEVIRQQWGALAADGVSAEELEEAQTYLTGAYPLRFDGNGRIAGILSGMQMTGLPASYIDTRNDEINAVTLADVKRVAQRLLRPEELHFVVVGKPDGLESGG</sequence>
<name>A0A1U7DIJ4_9RHOB</name>
<evidence type="ECO:0000259" key="2">
    <source>
        <dbReference type="Pfam" id="PF05193"/>
    </source>
</evidence>
<dbReference type="Proteomes" id="UP000187266">
    <property type="component" value="Chromosome"/>
</dbReference>
<dbReference type="Gene3D" id="3.30.830.10">
    <property type="entry name" value="Metalloenzyme, LuxS/M16 peptidase-like"/>
    <property type="match status" value="2"/>
</dbReference>
<evidence type="ECO:0000259" key="1">
    <source>
        <dbReference type="Pfam" id="PF00675"/>
    </source>
</evidence>
<evidence type="ECO:0000313" key="3">
    <source>
        <dbReference type="EMBL" id="APX89703.1"/>
    </source>
</evidence>
<dbReference type="SUPFAM" id="SSF63411">
    <property type="entry name" value="LuxS/MPP-like metallohydrolase"/>
    <property type="match status" value="2"/>
</dbReference>
<accession>A0A1U7DIJ4</accession>
<dbReference type="PANTHER" id="PTHR11851">
    <property type="entry name" value="METALLOPROTEASE"/>
    <property type="match status" value="1"/>
</dbReference>
<dbReference type="InterPro" id="IPR011249">
    <property type="entry name" value="Metalloenz_LuxS/M16"/>
</dbReference>
<dbReference type="InterPro" id="IPR011765">
    <property type="entry name" value="Pept_M16_N"/>
</dbReference>
<gene>
    <name evidence="3" type="ORF">BV394_08220</name>
</gene>
<protein>
    <submittedName>
        <fullName evidence="3">Peptidase M16</fullName>
    </submittedName>
</protein>
<evidence type="ECO:0000313" key="4">
    <source>
        <dbReference type="Proteomes" id="UP000187266"/>
    </source>
</evidence>
<dbReference type="EMBL" id="CP019124">
    <property type="protein sequence ID" value="APX89703.1"/>
    <property type="molecule type" value="Genomic_DNA"/>
</dbReference>